<accession>A0ABM9R647</accession>
<keyword evidence="1" id="KW-0472">Membrane</keyword>
<feature type="transmembrane region" description="Helical" evidence="1">
    <location>
        <begin position="139"/>
        <end position="160"/>
    </location>
</feature>
<reference evidence="2 3" key="1">
    <citation type="submission" date="2014-09" db="EMBL/GenBank/DDBJ databases">
        <authorList>
            <person name="Bertelli C."/>
        </authorList>
    </citation>
    <scope>NUCLEOTIDE SEQUENCE [LARGE SCALE GENOMIC DNA]</scope>
    <source>
        <strain evidence="2 3">BIC1401111250</strain>
    </source>
</reference>
<keyword evidence="3" id="KW-1185">Reference proteome</keyword>
<evidence type="ECO:0000313" key="2">
    <source>
        <dbReference type="EMBL" id="CEF04048.1"/>
    </source>
</evidence>
<dbReference type="RefSeq" id="WP_012578034.1">
    <property type="nucleotide sequence ID" value="NZ_CALNDK010000002.1"/>
</dbReference>
<organism evidence="2 3">
    <name type="scientific">Bifidobacterium longum subsp. infantis</name>
    <dbReference type="NCBI Taxonomy" id="1682"/>
    <lineage>
        <taxon>Bacteria</taxon>
        <taxon>Bacillati</taxon>
        <taxon>Actinomycetota</taxon>
        <taxon>Actinomycetes</taxon>
        <taxon>Bifidobacteriales</taxon>
        <taxon>Bifidobacteriaceae</taxon>
        <taxon>Bifidobacterium</taxon>
    </lineage>
</organism>
<evidence type="ECO:0000256" key="1">
    <source>
        <dbReference type="SAM" id="Phobius"/>
    </source>
</evidence>
<keyword evidence="1" id="KW-1133">Transmembrane helix</keyword>
<dbReference type="EMBL" id="CCWP01000038">
    <property type="protein sequence ID" value="CEF04048.1"/>
    <property type="molecule type" value="Genomic_DNA"/>
</dbReference>
<sequence length="294" mass="31684">MAKIDADAMSHRTLETVAALAKLPVVRVNREAFLRKQFKDSEYLNQILQDGPQSVYTPESLRKKTDKIIAASATATSLTSFAAGLPSNPTVMAAAGGADVVQYFGFALNMAQQLAYLFGDDELFSDNMDNLSEQTQNRIIAYLAAMLGVSGSATLVLLVSKKAGGTIGKKVAAKALTKTVWYPLLKKVTAAVGVRITKQTVGKVVTKAVPVIGGVVSGGITYVTFKPMGKRFADMLVKRAKGELTDDDGLELNPEFKERLRNERSEIETIDDEDVIVEIQEEGSSTSATQINES</sequence>
<name>A0ABM9R647_BIFLI</name>
<gene>
    <name evidence="2" type="ORF">BLIC_c01903</name>
</gene>
<proteinExistence type="predicted"/>
<evidence type="ECO:0000313" key="3">
    <source>
        <dbReference type="Proteomes" id="UP000043107"/>
    </source>
</evidence>
<protein>
    <recommendedName>
        <fullName evidence="4">Bacteriochlorophyll 4-vinyl reductase</fullName>
    </recommendedName>
</protein>
<comment type="caution">
    <text evidence="2">The sequence shown here is derived from an EMBL/GenBank/DDBJ whole genome shotgun (WGS) entry which is preliminary data.</text>
</comment>
<evidence type="ECO:0008006" key="4">
    <source>
        <dbReference type="Google" id="ProtNLM"/>
    </source>
</evidence>
<keyword evidence="1" id="KW-0812">Transmembrane</keyword>
<dbReference type="Proteomes" id="UP000043107">
    <property type="component" value="Unassembled WGS sequence"/>
</dbReference>